<protein>
    <recommendedName>
        <fullName evidence="3">DNA-directed RNA polymerase</fullName>
    </recommendedName>
</protein>
<dbReference type="NCBIfam" id="TIGR01615">
    <property type="entry name" value="A_thal_3542"/>
    <property type="match status" value="1"/>
</dbReference>
<evidence type="ECO:0000313" key="2">
    <source>
        <dbReference type="Proteomes" id="UP001159364"/>
    </source>
</evidence>
<comment type="caution">
    <text evidence="1">The sequence shown here is derived from an EMBL/GenBank/DDBJ whole genome shotgun (WGS) entry which is preliminary data.</text>
</comment>
<organism evidence="1 2">
    <name type="scientific">Erythroxylum novogranatense</name>
    <dbReference type="NCBI Taxonomy" id="1862640"/>
    <lineage>
        <taxon>Eukaryota</taxon>
        <taxon>Viridiplantae</taxon>
        <taxon>Streptophyta</taxon>
        <taxon>Embryophyta</taxon>
        <taxon>Tracheophyta</taxon>
        <taxon>Spermatophyta</taxon>
        <taxon>Magnoliopsida</taxon>
        <taxon>eudicotyledons</taxon>
        <taxon>Gunneridae</taxon>
        <taxon>Pentapetalae</taxon>
        <taxon>rosids</taxon>
        <taxon>fabids</taxon>
        <taxon>Malpighiales</taxon>
        <taxon>Erythroxylaceae</taxon>
        <taxon>Erythroxylum</taxon>
    </lineage>
</organism>
<dbReference type="Proteomes" id="UP001159364">
    <property type="component" value="Linkage Group LG08"/>
</dbReference>
<dbReference type="PANTHER" id="PTHR31579:SF14">
    <property type="entry name" value="RNA POLYMERASE SUBUNIT BETA-BETA PROTEIN, PUTATIVE (DUF506)-RELATED"/>
    <property type="match status" value="1"/>
</dbReference>
<accession>A0AAV8UBC1</accession>
<dbReference type="Pfam" id="PF04720">
    <property type="entry name" value="PDDEXK_6"/>
    <property type="match status" value="1"/>
</dbReference>
<dbReference type="AlphaFoldDB" id="A0AAV8UBC1"/>
<evidence type="ECO:0008006" key="3">
    <source>
        <dbReference type="Google" id="ProtNLM"/>
    </source>
</evidence>
<keyword evidence="2" id="KW-1185">Reference proteome</keyword>
<gene>
    <name evidence="1" type="ORF">K2173_018308</name>
</gene>
<dbReference type="InterPro" id="IPR006502">
    <property type="entry name" value="PDDEXK-like"/>
</dbReference>
<dbReference type="EMBL" id="JAIWQS010000008">
    <property type="protein sequence ID" value="KAJ8899334.1"/>
    <property type="molecule type" value="Genomic_DNA"/>
</dbReference>
<sequence>MNVERHSQRRSSPFFPMKVQPVDCHTTQLPSTRLEPVKPVVKSRFKRLFERQFLKISTVDKVVGVEEPHSNGPNCSTGLEPASLCLAKMVQNFIEESNEKQPSTAVRCSRNRCNCFNGNCDDSSEDEWDGNFGESNLLLSGEACEFLKNLVSCVSVCERNLLADIATIVDKNKICKLKDDIGLKIVTDGLLALGYDASVCKCRWERCPSYPAGEYDYIDVLVNGDRLLIDVDFRSEFEIARPTKHYKSLLQILPCIFVGKTDRLQKIIAVVSEAAKQSLKKKGMYIPPWRKVDYIKAKWLSPCTRASPSTRTLTFTEIDVPKPENVQSLVPKLTADFVGLKAREKIPVDDSELCESVFNLSPESTVEEEKLTALKESKPLFVAQVKSKSLQSGIKIVTGLASVIGDES</sequence>
<name>A0AAV8UBC1_9ROSI</name>
<dbReference type="PANTHER" id="PTHR31579">
    <property type="entry name" value="OS03G0796600 PROTEIN"/>
    <property type="match status" value="1"/>
</dbReference>
<evidence type="ECO:0000313" key="1">
    <source>
        <dbReference type="EMBL" id="KAJ8899334.1"/>
    </source>
</evidence>
<proteinExistence type="predicted"/>
<reference evidence="1 2" key="1">
    <citation type="submission" date="2021-09" db="EMBL/GenBank/DDBJ databases">
        <title>Genomic insights and catalytic innovation underlie evolution of tropane alkaloids biosynthesis.</title>
        <authorList>
            <person name="Wang Y.-J."/>
            <person name="Tian T."/>
            <person name="Huang J.-P."/>
            <person name="Huang S.-X."/>
        </authorList>
    </citation>
    <scope>NUCLEOTIDE SEQUENCE [LARGE SCALE GENOMIC DNA]</scope>
    <source>
        <strain evidence="1">KIB-2018</strain>
        <tissue evidence="1">Leaf</tissue>
    </source>
</reference>